<keyword evidence="5 11" id="KW-0067">ATP-binding</keyword>
<dbReference type="InterPro" id="IPR036640">
    <property type="entry name" value="ABC1_TM_sf"/>
</dbReference>
<proteinExistence type="inferred from homology"/>
<evidence type="ECO:0000256" key="6">
    <source>
        <dbReference type="ARBA" id="ARBA00022989"/>
    </source>
</evidence>
<dbReference type="GO" id="GO:0005886">
    <property type="term" value="C:plasma membrane"/>
    <property type="evidence" value="ECO:0007669"/>
    <property type="project" value="UniProtKB-SubCell"/>
</dbReference>
<keyword evidence="11" id="KW-0378">Hydrolase</keyword>
<dbReference type="RefSeq" id="WP_044635393.1">
    <property type="nucleotide sequence ID" value="NZ_CP007229.1"/>
</dbReference>
<dbReference type="InterPro" id="IPR039421">
    <property type="entry name" value="Type_1_exporter"/>
</dbReference>
<evidence type="ECO:0000256" key="8">
    <source>
        <dbReference type="SAM" id="Phobius"/>
    </source>
</evidence>
<dbReference type="KEGG" id="mds:MDIS_01920"/>
<dbReference type="Gene3D" id="1.20.1560.10">
    <property type="entry name" value="ABC transporter type 1, transmembrane domain"/>
    <property type="match status" value="1"/>
</dbReference>
<evidence type="ECO:0000256" key="2">
    <source>
        <dbReference type="ARBA" id="ARBA00005417"/>
    </source>
</evidence>
<evidence type="ECO:0000256" key="1">
    <source>
        <dbReference type="ARBA" id="ARBA00004651"/>
    </source>
</evidence>
<dbReference type="EMBL" id="LR214971">
    <property type="protein sequence ID" value="VEU61754.1"/>
    <property type="molecule type" value="Genomic_DNA"/>
</dbReference>
<dbReference type="GO" id="GO:0005524">
    <property type="term" value="F:ATP binding"/>
    <property type="evidence" value="ECO:0007669"/>
    <property type="project" value="UniProtKB-KW"/>
</dbReference>
<dbReference type="SUPFAM" id="SSF90123">
    <property type="entry name" value="ABC transporter transmembrane region"/>
    <property type="match status" value="1"/>
</dbReference>
<evidence type="ECO:0000256" key="3">
    <source>
        <dbReference type="ARBA" id="ARBA00022692"/>
    </source>
</evidence>
<evidence type="ECO:0000256" key="7">
    <source>
        <dbReference type="ARBA" id="ARBA00023136"/>
    </source>
</evidence>
<feature type="transmembrane region" description="Helical" evidence="8">
    <location>
        <begin position="145"/>
        <end position="164"/>
    </location>
</feature>
<comment type="subcellular location">
    <subcellularLocation>
        <location evidence="1">Cell membrane</location>
        <topology evidence="1">Multi-pass membrane protein</topology>
    </subcellularLocation>
</comment>
<keyword evidence="7 8" id="KW-0472">Membrane</keyword>
<comment type="similarity">
    <text evidence="2">Belongs to the ABC transporter superfamily.</text>
</comment>
<dbReference type="CDD" id="cd03228">
    <property type="entry name" value="ABCC_MRP_Like"/>
    <property type="match status" value="1"/>
</dbReference>
<dbReference type="SMART" id="SM00382">
    <property type="entry name" value="AAA"/>
    <property type="match status" value="1"/>
</dbReference>
<feature type="transmembrane region" description="Helical" evidence="8">
    <location>
        <begin position="265"/>
        <end position="289"/>
    </location>
</feature>
<dbReference type="GO" id="GO:0016887">
    <property type="term" value="F:ATP hydrolysis activity"/>
    <property type="evidence" value="ECO:0007669"/>
    <property type="project" value="InterPro"/>
</dbReference>
<dbReference type="InterPro" id="IPR003593">
    <property type="entry name" value="AAA+_ATPase"/>
</dbReference>
<dbReference type="InterPro" id="IPR027417">
    <property type="entry name" value="P-loop_NTPase"/>
</dbReference>
<dbReference type="PROSITE" id="PS50929">
    <property type="entry name" value="ABC_TM1F"/>
    <property type="match status" value="1"/>
</dbReference>
<sequence length="527" mass="61185">MRTIFKYNIINIIISIFNFALTFYLAIAPKFLFEAISKTNLQNILIFGLSQILALITSGLISVFYASYFATLFSLKNTNNFIKTKIKIKDINYKSFYSKTEGEWNSLLFNDLFTNSNQYYIGVAVFYFTLFPLFASVASAFWLNYILGIVMILFSIIWLFYPLFLKEKINKKIQERLNKLSKLNANVSNVLKKIDGLLFFNKIQVLPKIIKSDVENLAEANASKNFWTRLSSSISTFIEYFLTIIMNLVIILTSTQVGLGYLKTGILVSISTIVSFFLQRITTFMQYFLNNIAIKKGLKKVDINFYDSQKWENFEEKIETIRVENLNFSYENKPVFKNLNLQFDSGKKYLLKGPNGCGKSTLLKIILGLQENYQGKILINNRDLQKINPLDLVKQISYLDSNFDLIGENIAENIYFFNEQNKNKLNKVIRDAVLENDFSETKNKEEIDQKDFSVGQKQRINLASHLYESKKIMIIDESLSNIDIKTANKILEKLLSKTDLMLILISHHYSEFHDLKFDRIIDFAEFE</sequence>
<dbReference type="Pfam" id="PF00005">
    <property type="entry name" value="ABC_tran"/>
    <property type="match status" value="1"/>
</dbReference>
<organism evidence="11 12">
    <name type="scientific">Mesomycoplasma dispar</name>
    <dbReference type="NCBI Taxonomy" id="86660"/>
    <lineage>
        <taxon>Bacteria</taxon>
        <taxon>Bacillati</taxon>
        <taxon>Mycoplasmatota</taxon>
        <taxon>Mycoplasmoidales</taxon>
        <taxon>Metamycoplasmataceae</taxon>
        <taxon>Mesomycoplasma</taxon>
    </lineage>
</organism>
<dbReference type="GO" id="GO:0015421">
    <property type="term" value="F:ABC-type oligopeptide transporter activity"/>
    <property type="evidence" value="ECO:0007669"/>
    <property type="project" value="TreeGrafter"/>
</dbReference>
<feature type="transmembrane region" description="Helical" evidence="8">
    <location>
        <begin position="237"/>
        <end position="259"/>
    </location>
</feature>
<dbReference type="PROSITE" id="PS50893">
    <property type="entry name" value="ABC_TRANSPORTER_2"/>
    <property type="match status" value="1"/>
</dbReference>
<evidence type="ECO:0000256" key="5">
    <source>
        <dbReference type="ARBA" id="ARBA00022840"/>
    </source>
</evidence>
<evidence type="ECO:0000313" key="11">
    <source>
        <dbReference type="EMBL" id="VEU61754.1"/>
    </source>
</evidence>
<dbReference type="AlphaFoldDB" id="A0AAJ5NS51"/>
<reference evidence="11 12" key="1">
    <citation type="submission" date="2019-01" db="EMBL/GenBank/DDBJ databases">
        <authorList>
            <consortium name="Pathogen Informatics"/>
        </authorList>
    </citation>
    <scope>NUCLEOTIDE SEQUENCE [LARGE SCALE GENOMIC DNA]</scope>
    <source>
        <strain evidence="11 12">NCTC10125</strain>
    </source>
</reference>
<feature type="domain" description="ABC transmembrane type-1" evidence="10">
    <location>
        <begin position="9"/>
        <end position="288"/>
    </location>
</feature>
<dbReference type="PANTHER" id="PTHR43394:SF1">
    <property type="entry name" value="ATP-BINDING CASSETTE SUB-FAMILY B MEMBER 10, MITOCHONDRIAL"/>
    <property type="match status" value="1"/>
</dbReference>
<dbReference type="InterPro" id="IPR003439">
    <property type="entry name" value="ABC_transporter-like_ATP-bd"/>
</dbReference>
<name>A0AAJ5NS51_9BACT</name>
<dbReference type="Gene3D" id="3.40.50.300">
    <property type="entry name" value="P-loop containing nucleotide triphosphate hydrolases"/>
    <property type="match status" value="1"/>
</dbReference>
<evidence type="ECO:0000259" key="9">
    <source>
        <dbReference type="PROSITE" id="PS50893"/>
    </source>
</evidence>
<evidence type="ECO:0000259" key="10">
    <source>
        <dbReference type="PROSITE" id="PS50929"/>
    </source>
</evidence>
<feature type="transmembrane region" description="Helical" evidence="8">
    <location>
        <begin position="12"/>
        <end position="32"/>
    </location>
</feature>
<feature type="domain" description="ABC transporter" evidence="9">
    <location>
        <begin position="321"/>
        <end position="524"/>
    </location>
</feature>
<evidence type="ECO:0000256" key="4">
    <source>
        <dbReference type="ARBA" id="ARBA00022741"/>
    </source>
</evidence>
<dbReference type="EC" id="3.6.3.-" evidence="11"/>
<keyword evidence="4" id="KW-0547">Nucleotide-binding</keyword>
<dbReference type="PANTHER" id="PTHR43394">
    <property type="entry name" value="ATP-DEPENDENT PERMEASE MDL1, MITOCHONDRIAL"/>
    <property type="match status" value="1"/>
</dbReference>
<keyword evidence="3 8" id="KW-0812">Transmembrane</keyword>
<keyword evidence="6 8" id="KW-1133">Transmembrane helix</keyword>
<dbReference type="InterPro" id="IPR011527">
    <property type="entry name" value="ABC1_TM_dom"/>
</dbReference>
<evidence type="ECO:0000313" key="12">
    <source>
        <dbReference type="Proteomes" id="UP000289629"/>
    </source>
</evidence>
<feature type="transmembrane region" description="Helical" evidence="8">
    <location>
        <begin position="119"/>
        <end position="139"/>
    </location>
</feature>
<dbReference type="Proteomes" id="UP000289629">
    <property type="component" value="Chromosome"/>
</dbReference>
<gene>
    <name evidence="11" type="primary">ecfA1</name>
    <name evidence="11" type="ORF">NCTC10125_00372</name>
</gene>
<protein>
    <submittedName>
        <fullName evidence="11">ABC transporter ATP-binding protein</fullName>
        <ecNumber evidence="11">3.6.3.-</ecNumber>
    </submittedName>
</protein>
<accession>A0AAJ5NS51</accession>
<feature type="transmembrane region" description="Helical" evidence="8">
    <location>
        <begin position="52"/>
        <end position="75"/>
    </location>
</feature>
<dbReference type="SUPFAM" id="SSF52540">
    <property type="entry name" value="P-loop containing nucleoside triphosphate hydrolases"/>
    <property type="match status" value="1"/>
</dbReference>